<evidence type="ECO:0000313" key="5">
    <source>
        <dbReference type="Proteomes" id="UP001170379"/>
    </source>
</evidence>
<dbReference type="Pfam" id="PF11774">
    <property type="entry name" value="Lsr2"/>
    <property type="match status" value="1"/>
</dbReference>
<dbReference type="Proteomes" id="UP001170379">
    <property type="component" value="Unassembled WGS sequence"/>
</dbReference>
<dbReference type="Pfam" id="PF23359">
    <property type="entry name" value="Lsr2_DNA-bd"/>
    <property type="match status" value="1"/>
</dbReference>
<dbReference type="RefSeq" id="WP_026936965.1">
    <property type="nucleotide sequence ID" value="NZ_CP028426.1"/>
</dbReference>
<evidence type="ECO:0000313" key="4">
    <source>
        <dbReference type="EMBL" id="MDJ1371652.1"/>
    </source>
</evidence>
<evidence type="ECO:0000256" key="1">
    <source>
        <dbReference type="ARBA" id="ARBA00023125"/>
    </source>
</evidence>
<dbReference type="InterPro" id="IPR036625">
    <property type="entry name" value="E3-bd_dom_sf"/>
</dbReference>
<evidence type="ECO:0000259" key="2">
    <source>
        <dbReference type="Pfam" id="PF11774"/>
    </source>
</evidence>
<dbReference type="InterPro" id="IPR024412">
    <property type="entry name" value="Lsr2_dim_dom"/>
</dbReference>
<comment type="caution">
    <text evidence="4">The sequence shown here is derived from an EMBL/GenBank/DDBJ whole genome shotgun (WGS) entry which is preliminary data.</text>
</comment>
<dbReference type="InterPro" id="IPR042261">
    <property type="entry name" value="Lsr2-like_dimerization"/>
</dbReference>
<name>A0ABT7CA79_9MICO</name>
<sequence>MARKVVYQIIDDLDGSVLPDGLGETVKFGLDGVEYEIDLSSENAEEFREQLGQYIRTARRVGGRAQRGTRTQLPATGPKRDLAAIRKWANANGYDVADRGRVPHSILEAYDEANS</sequence>
<dbReference type="Gene3D" id="3.30.60.230">
    <property type="entry name" value="Lsr2, dimerization domain"/>
    <property type="match status" value="1"/>
</dbReference>
<gene>
    <name evidence="4" type="ORF">C7K25_09775</name>
</gene>
<feature type="domain" description="Lsr2 DNA-binding" evidence="3">
    <location>
        <begin position="79"/>
        <end position="113"/>
    </location>
</feature>
<dbReference type="Gene3D" id="4.10.320.10">
    <property type="entry name" value="E3-binding domain"/>
    <property type="match status" value="1"/>
</dbReference>
<reference evidence="4" key="1">
    <citation type="submission" date="2018-03" db="EMBL/GenBank/DDBJ databases">
        <authorList>
            <person name="Nunes O.C."/>
            <person name="Lopes A.R."/>
            <person name="Froufe H."/>
            <person name="Munoz-Merida A."/>
            <person name="Barroso C."/>
            <person name="Egas C."/>
        </authorList>
    </citation>
    <scope>NUCLEOTIDE SEQUENCE</scope>
    <source>
        <strain evidence="4">ON4</strain>
    </source>
</reference>
<dbReference type="EMBL" id="PXVD01000014">
    <property type="protein sequence ID" value="MDJ1371652.1"/>
    <property type="molecule type" value="Genomic_DNA"/>
</dbReference>
<dbReference type="InterPro" id="IPR055370">
    <property type="entry name" value="Lsr2_DNA-bd"/>
</dbReference>
<keyword evidence="1" id="KW-0238">DNA-binding</keyword>
<reference evidence="4" key="2">
    <citation type="journal article" date="2022" name="Sci. Rep.">
        <title>In silico prediction of the enzymes involved in the degradation of the herbicide molinate by Gulosibacter molinativorax ON4T.</title>
        <authorList>
            <person name="Lopes A.R."/>
            <person name="Bunin E."/>
            <person name="Viana A.T."/>
            <person name="Froufe H."/>
            <person name="Munoz-Merida A."/>
            <person name="Pinho D."/>
            <person name="Figueiredo J."/>
            <person name="Barroso C."/>
            <person name="Vaz-Moreira I."/>
            <person name="Bellanger X."/>
            <person name="Egas C."/>
            <person name="Nunes O.C."/>
        </authorList>
    </citation>
    <scope>NUCLEOTIDE SEQUENCE</scope>
    <source>
        <strain evidence="4">ON4</strain>
    </source>
</reference>
<keyword evidence="5" id="KW-1185">Reference proteome</keyword>
<evidence type="ECO:0000259" key="3">
    <source>
        <dbReference type="Pfam" id="PF23359"/>
    </source>
</evidence>
<accession>A0ABT7CA79</accession>
<feature type="domain" description="Lsr2 dimerization" evidence="2">
    <location>
        <begin position="1"/>
        <end position="62"/>
    </location>
</feature>
<protein>
    <submittedName>
        <fullName evidence="4">Lsr2 family protein</fullName>
    </submittedName>
</protein>
<organism evidence="4 5">
    <name type="scientific">Gulosibacter molinativorax</name>
    <dbReference type="NCBI Taxonomy" id="256821"/>
    <lineage>
        <taxon>Bacteria</taxon>
        <taxon>Bacillati</taxon>
        <taxon>Actinomycetota</taxon>
        <taxon>Actinomycetes</taxon>
        <taxon>Micrococcales</taxon>
        <taxon>Microbacteriaceae</taxon>
        <taxon>Gulosibacter</taxon>
    </lineage>
</organism>
<proteinExistence type="predicted"/>